<keyword evidence="4" id="KW-1185">Reference proteome</keyword>
<dbReference type="Pfam" id="PF02515">
    <property type="entry name" value="CoA_transf_3"/>
    <property type="match status" value="1"/>
</dbReference>
<proteinExistence type="predicted"/>
<dbReference type="AlphaFoldDB" id="A0ABD6A0K9"/>
<reference evidence="3 4" key="1">
    <citation type="journal article" date="2019" name="Int. J. Syst. Evol. Microbiol.">
        <title>The Global Catalogue of Microorganisms (GCM) 10K type strain sequencing project: providing services to taxonomists for standard genome sequencing and annotation.</title>
        <authorList>
            <consortium name="The Broad Institute Genomics Platform"/>
            <consortium name="The Broad Institute Genome Sequencing Center for Infectious Disease"/>
            <person name="Wu L."/>
            <person name="Ma J."/>
        </authorList>
    </citation>
    <scope>NUCLEOTIDE SEQUENCE [LARGE SCALE GENOMIC DNA]</scope>
    <source>
        <strain evidence="3 4">GX21</strain>
    </source>
</reference>
<dbReference type="PANTHER" id="PTHR48207:SF3">
    <property type="entry name" value="SUCCINATE--HYDROXYMETHYLGLUTARATE COA-TRANSFERASE"/>
    <property type="match status" value="1"/>
</dbReference>
<dbReference type="SUPFAM" id="SSF89796">
    <property type="entry name" value="CoA-transferase family III (CaiB/BaiF)"/>
    <property type="match status" value="1"/>
</dbReference>
<evidence type="ECO:0000256" key="1">
    <source>
        <dbReference type="ARBA" id="ARBA00022679"/>
    </source>
</evidence>
<evidence type="ECO:0000313" key="4">
    <source>
        <dbReference type="Proteomes" id="UP001596434"/>
    </source>
</evidence>
<dbReference type="RefSeq" id="WP_379704535.1">
    <property type="nucleotide sequence ID" value="NZ_JBHTAT010000001.1"/>
</dbReference>
<evidence type="ECO:0000313" key="3">
    <source>
        <dbReference type="EMBL" id="MFC7256056.1"/>
    </source>
</evidence>
<name>A0ABD6A0K9_9EURY</name>
<dbReference type="PANTHER" id="PTHR48207">
    <property type="entry name" value="SUCCINATE--HYDROXYMETHYLGLUTARATE COA-TRANSFERASE"/>
    <property type="match status" value="1"/>
</dbReference>
<dbReference type="InterPro" id="IPR003673">
    <property type="entry name" value="CoA-Trfase_fam_III"/>
</dbReference>
<dbReference type="Gene3D" id="3.30.1540.10">
    <property type="entry name" value="formyl-coa transferase, domain 3"/>
    <property type="match status" value="1"/>
</dbReference>
<dbReference type="Gene3D" id="3.40.50.10540">
    <property type="entry name" value="Crotonobetainyl-coa:carnitine coa-transferase, domain 1"/>
    <property type="match status" value="1"/>
</dbReference>
<dbReference type="Proteomes" id="UP001596434">
    <property type="component" value="Unassembled WGS sequence"/>
</dbReference>
<organism evidence="3 4">
    <name type="scientific">Haloplanus litoreus</name>
    <dbReference type="NCBI Taxonomy" id="767515"/>
    <lineage>
        <taxon>Archaea</taxon>
        <taxon>Methanobacteriati</taxon>
        <taxon>Methanobacteriota</taxon>
        <taxon>Stenosarchaea group</taxon>
        <taxon>Halobacteria</taxon>
        <taxon>Halobacteriales</taxon>
        <taxon>Haloferacaceae</taxon>
        <taxon>Haloplanus</taxon>
    </lineage>
</organism>
<keyword evidence="1 3" id="KW-0808">Transferase</keyword>
<dbReference type="InterPro" id="IPR044855">
    <property type="entry name" value="CoA-Trfase_III_dom3_sf"/>
</dbReference>
<protein>
    <submittedName>
        <fullName evidence="3">CaiB/BaiF CoA transferase family protein</fullName>
    </submittedName>
</protein>
<dbReference type="InterPro" id="IPR050483">
    <property type="entry name" value="CoA-transferase_III_domain"/>
</dbReference>
<dbReference type="GeneID" id="96954436"/>
<dbReference type="GO" id="GO:0016740">
    <property type="term" value="F:transferase activity"/>
    <property type="evidence" value="ECO:0007669"/>
    <property type="project" value="UniProtKB-KW"/>
</dbReference>
<gene>
    <name evidence="3" type="ORF">ACFQKE_12260</name>
</gene>
<accession>A0ABD6A0K9</accession>
<dbReference type="EMBL" id="JBHTAT010000001">
    <property type="protein sequence ID" value="MFC7256056.1"/>
    <property type="molecule type" value="Genomic_DNA"/>
</dbReference>
<feature type="region of interest" description="Disordered" evidence="2">
    <location>
        <begin position="47"/>
        <end position="79"/>
    </location>
</feature>
<sequence>MTATDDADADRILEDITVVDLTTFVTGGFATLMLANQGAEVIKVERPELGDDNRHSGPPFVEPDPDYDGPGRTADENGESPYFWTINYDKLSVELNLKTDSGLAALYDLVEEADVVVENFRPGTAERLGVGYDDLRAVNEDLVYCSISAFGETGPWSSRPGYDLLVQGTSGIMSVTGPEDGDPVKVGLPQTDLITGMWAAFGIVGSLFRRELSGEGDRVEIGMHDAALPWLTKQAGKAFVGEEPTRMGTKDPVLAPYQTYPTADGYLNVGCANQKLWAELCEAIDRPDLIDDDRFATNPDRVDNMDALEAELSAVFRDRTTEEWVDLLADEHGLPVGPVYDVPKALDNEQTDARDVIREVDHPALGTVPVIEHPLNYEHAEAGFDGAPPLLGEDTEAILRELGYDDDDLATLRADGAIPGDD</sequence>
<dbReference type="InterPro" id="IPR023606">
    <property type="entry name" value="CoA-Trfase_III_dom_1_sf"/>
</dbReference>
<comment type="caution">
    <text evidence="3">The sequence shown here is derived from an EMBL/GenBank/DDBJ whole genome shotgun (WGS) entry which is preliminary data.</text>
</comment>
<evidence type="ECO:0000256" key="2">
    <source>
        <dbReference type="SAM" id="MobiDB-lite"/>
    </source>
</evidence>